<keyword evidence="2" id="KW-0812">Transmembrane</keyword>
<dbReference type="RefSeq" id="WP_159341236.1">
    <property type="nucleotide sequence ID" value="NZ_CP024621.1"/>
</dbReference>
<dbReference type="PANTHER" id="PTHR40278">
    <property type="entry name" value="DNA UTILIZATION PROTEIN HOFN"/>
    <property type="match status" value="1"/>
</dbReference>
<sequence>MSITINLLPWREARREKRTRRFYGVVVLMLVAGIALGLGVAQLYQQKLAAQQQRNAYITQHIERLNNEIADVQRYQQTAERLGEQLTLFQTLQAERISTVQLFNAIAASAVDGVVYQRLTRTGEQVSVSAMAGSERQVSDQLRQLASVPELGVPLLSEVTSGQDGNSRMFQFEVVQSSLEELGDEEESP</sequence>
<protein>
    <submittedName>
        <fullName evidence="3">Fimbrial assembly protein</fullName>
    </submittedName>
</protein>
<dbReference type="KEGG" id="hmd:CTT34_03710"/>
<organism evidence="3 4">
    <name type="scientific">Vreelandella aquamarina</name>
    <dbReference type="NCBI Taxonomy" id="77097"/>
    <lineage>
        <taxon>Bacteria</taxon>
        <taxon>Pseudomonadati</taxon>
        <taxon>Pseudomonadota</taxon>
        <taxon>Gammaproteobacteria</taxon>
        <taxon>Oceanospirillales</taxon>
        <taxon>Halomonadaceae</taxon>
        <taxon>Vreelandella</taxon>
    </lineage>
</organism>
<feature type="transmembrane region" description="Helical" evidence="2">
    <location>
        <begin position="21"/>
        <end position="44"/>
    </location>
</feature>
<dbReference type="AlphaFoldDB" id="A0A857GJU3"/>
<dbReference type="InterPro" id="IPR007813">
    <property type="entry name" value="PilN"/>
</dbReference>
<proteinExistence type="predicted"/>
<evidence type="ECO:0000256" key="2">
    <source>
        <dbReference type="SAM" id="Phobius"/>
    </source>
</evidence>
<keyword evidence="2" id="KW-0472">Membrane</keyword>
<dbReference type="InterPro" id="IPR052534">
    <property type="entry name" value="Extracell_DNA_Util/SecSys_Comp"/>
</dbReference>
<feature type="coiled-coil region" evidence="1">
    <location>
        <begin position="48"/>
        <end position="85"/>
    </location>
</feature>
<dbReference type="Pfam" id="PF05137">
    <property type="entry name" value="PilN"/>
    <property type="match status" value="1"/>
</dbReference>
<accession>A0A857GJU3</accession>
<dbReference type="Proteomes" id="UP000463949">
    <property type="component" value="Chromosome"/>
</dbReference>
<dbReference type="PANTHER" id="PTHR40278:SF2">
    <property type="entry name" value="TYPE IV PILUS INNER MEMBRANE COMPONENT PILN"/>
    <property type="match status" value="1"/>
</dbReference>
<gene>
    <name evidence="3" type="ORF">CTT34_03710</name>
</gene>
<dbReference type="GO" id="GO:0043107">
    <property type="term" value="P:type IV pilus-dependent motility"/>
    <property type="evidence" value="ECO:0007669"/>
    <property type="project" value="TreeGrafter"/>
</dbReference>
<reference evidence="3 4" key="1">
    <citation type="submission" date="2017-10" db="EMBL/GenBank/DDBJ databases">
        <title>Coral associated bacteria.</title>
        <authorList>
            <person name="Wang X."/>
        </authorList>
    </citation>
    <scope>NUCLEOTIDE SEQUENCE [LARGE SCALE GENOMIC DNA]</scope>
    <source>
        <strain evidence="3 4">SCSIO 43005</strain>
    </source>
</reference>
<dbReference type="OrthoDB" id="5296173at2"/>
<dbReference type="GO" id="GO:0043683">
    <property type="term" value="P:type IV pilus assembly"/>
    <property type="evidence" value="ECO:0007669"/>
    <property type="project" value="TreeGrafter"/>
</dbReference>
<name>A0A857GJU3_9GAMM</name>
<dbReference type="EMBL" id="CP024621">
    <property type="protein sequence ID" value="QHD48857.1"/>
    <property type="molecule type" value="Genomic_DNA"/>
</dbReference>
<evidence type="ECO:0000313" key="4">
    <source>
        <dbReference type="Proteomes" id="UP000463949"/>
    </source>
</evidence>
<keyword evidence="2" id="KW-1133">Transmembrane helix</keyword>
<evidence type="ECO:0000313" key="3">
    <source>
        <dbReference type="EMBL" id="QHD48857.1"/>
    </source>
</evidence>
<evidence type="ECO:0000256" key="1">
    <source>
        <dbReference type="SAM" id="Coils"/>
    </source>
</evidence>
<keyword evidence="1" id="KW-0175">Coiled coil</keyword>